<evidence type="ECO:0000313" key="2">
    <source>
        <dbReference type="Proteomes" id="UP000037848"/>
    </source>
</evidence>
<evidence type="ECO:0000313" key="1">
    <source>
        <dbReference type="EMBL" id="KPH65480.1"/>
    </source>
</evidence>
<sequence>MNTLLLTLMLLSPNEAQLNEQVNLQTTQVLNALQKQTTIELKNQIKETLENMELTLPLAVNKLTVAKLHTEKKQLSED</sequence>
<organism evidence="1 2">
    <name type="scientific">Pseudoalteromonas porphyrae</name>
    <dbReference type="NCBI Taxonomy" id="187330"/>
    <lineage>
        <taxon>Bacteria</taxon>
        <taxon>Pseudomonadati</taxon>
        <taxon>Pseudomonadota</taxon>
        <taxon>Gammaproteobacteria</taxon>
        <taxon>Alteromonadales</taxon>
        <taxon>Pseudoalteromonadaceae</taxon>
        <taxon>Pseudoalteromonas</taxon>
    </lineage>
</organism>
<comment type="caution">
    <text evidence="1">The sequence shown here is derived from an EMBL/GenBank/DDBJ whole genome shotgun (WGS) entry which is preliminary data.</text>
</comment>
<dbReference type="Proteomes" id="UP000037848">
    <property type="component" value="Unassembled WGS sequence"/>
</dbReference>
<reference evidence="1 2" key="1">
    <citation type="submission" date="2015-08" db="EMBL/GenBank/DDBJ databases">
        <title>Draft Genome Sequence of Pseudoalteromonas porphyrae UCD-SED14.</title>
        <authorList>
            <person name="Coil D.A."/>
            <person name="Jospin G."/>
            <person name="Lee R.D."/>
            <person name="Eisen J.A."/>
        </authorList>
    </citation>
    <scope>NUCLEOTIDE SEQUENCE [LARGE SCALE GENOMIC DNA]</scope>
    <source>
        <strain evidence="1 2">UCD-SED14</strain>
    </source>
</reference>
<keyword evidence="2" id="KW-1185">Reference proteome</keyword>
<accession>A0A0N1F0K3</accession>
<dbReference type="EMBL" id="LHPH01000001">
    <property type="protein sequence ID" value="KPH65480.1"/>
    <property type="molecule type" value="Genomic_DNA"/>
</dbReference>
<dbReference type="OrthoDB" id="9972970at2"/>
<protein>
    <submittedName>
        <fullName evidence="1">Uncharacterized protein</fullName>
    </submittedName>
</protein>
<gene>
    <name evidence="1" type="ORF">ADS77_00670</name>
</gene>
<dbReference type="RefSeq" id="WP_054204070.1">
    <property type="nucleotide sequence ID" value="NZ_LHPH01000001.1"/>
</dbReference>
<name>A0A0N1F0K3_9GAMM</name>
<dbReference type="PATRIC" id="fig|187330.3.peg.140"/>
<dbReference type="AlphaFoldDB" id="A0A0N1F0K3"/>
<proteinExistence type="predicted"/>